<keyword evidence="2 4" id="KW-0238">DNA-binding</keyword>
<evidence type="ECO:0000256" key="4">
    <source>
        <dbReference type="PROSITE-ProRule" id="PRU00335"/>
    </source>
</evidence>
<dbReference type="PANTHER" id="PTHR30055:SF238">
    <property type="entry name" value="MYCOFACTOCIN BIOSYNTHESIS TRANSCRIPTIONAL REGULATOR MFTR-RELATED"/>
    <property type="match status" value="1"/>
</dbReference>
<dbReference type="Proteomes" id="UP001501563">
    <property type="component" value="Unassembled WGS sequence"/>
</dbReference>
<evidence type="ECO:0000313" key="7">
    <source>
        <dbReference type="Proteomes" id="UP001501563"/>
    </source>
</evidence>
<feature type="DNA-binding region" description="H-T-H motif" evidence="4">
    <location>
        <begin position="37"/>
        <end position="56"/>
    </location>
</feature>
<evidence type="ECO:0000313" key="6">
    <source>
        <dbReference type="EMBL" id="GAA3904459.1"/>
    </source>
</evidence>
<keyword evidence="7" id="KW-1185">Reference proteome</keyword>
<dbReference type="InterPro" id="IPR050109">
    <property type="entry name" value="HTH-type_TetR-like_transc_reg"/>
</dbReference>
<name>A0ABP7LQX6_9ACTN</name>
<evidence type="ECO:0000256" key="3">
    <source>
        <dbReference type="ARBA" id="ARBA00023163"/>
    </source>
</evidence>
<dbReference type="PROSITE" id="PS50977">
    <property type="entry name" value="HTH_TETR_2"/>
    <property type="match status" value="1"/>
</dbReference>
<dbReference type="InterPro" id="IPR009057">
    <property type="entry name" value="Homeodomain-like_sf"/>
</dbReference>
<proteinExistence type="predicted"/>
<protein>
    <submittedName>
        <fullName evidence="6">TetR family transcriptional regulator</fullName>
    </submittedName>
</protein>
<dbReference type="Pfam" id="PF00440">
    <property type="entry name" value="TetR_N"/>
    <property type="match status" value="1"/>
</dbReference>
<dbReference type="RefSeq" id="WP_331269930.1">
    <property type="nucleotide sequence ID" value="NZ_BAAAZA010000056.1"/>
</dbReference>
<evidence type="ECO:0000259" key="5">
    <source>
        <dbReference type="PROSITE" id="PS50977"/>
    </source>
</evidence>
<evidence type="ECO:0000256" key="1">
    <source>
        <dbReference type="ARBA" id="ARBA00023015"/>
    </source>
</evidence>
<gene>
    <name evidence="6" type="ORF">GCM10022207_87180</name>
</gene>
<organism evidence="6 7">
    <name type="scientific">Streptomyces lannensis</name>
    <dbReference type="NCBI Taxonomy" id="766498"/>
    <lineage>
        <taxon>Bacteria</taxon>
        <taxon>Bacillati</taxon>
        <taxon>Actinomycetota</taxon>
        <taxon>Actinomycetes</taxon>
        <taxon>Kitasatosporales</taxon>
        <taxon>Streptomycetaceae</taxon>
        <taxon>Streptomyces</taxon>
    </lineage>
</organism>
<dbReference type="InterPro" id="IPR001647">
    <property type="entry name" value="HTH_TetR"/>
</dbReference>
<dbReference type="Pfam" id="PF17754">
    <property type="entry name" value="TetR_C_14"/>
    <property type="match status" value="1"/>
</dbReference>
<accession>A0ABP7LQX6</accession>
<sequence length="206" mass="22605">MSAAPVGTREISRHAVRAELARVAFNRFCLTGFNQVTFTDLSEAAGVSRSTFLRYFGTKEDVVLFVFDPVGDVITDALDAERANQDDWSRLRNALESAVRFLVRDVQELVTILGLIEQTPALCARLREKQAEWRPEIVARLQKTTSTTDGSSIIANVRVAAALEILWIVLGQWSASDGQEDLGKLLDAAFAAFSSTPARQQTDAAS</sequence>
<dbReference type="Gene3D" id="1.10.357.10">
    <property type="entry name" value="Tetracycline Repressor, domain 2"/>
    <property type="match status" value="1"/>
</dbReference>
<evidence type="ECO:0000256" key="2">
    <source>
        <dbReference type="ARBA" id="ARBA00023125"/>
    </source>
</evidence>
<dbReference type="EMBL" id="BAAAZA010000056">
    <property type="protein sequence ID" value="GAA3904459.1"/>
    <property type="molecule type" value="Genomic_DNA"/>
</dbReference>
<feature type="domain" description="HTH tetR-type" evidence="5">
    <location>
        <begin position="14"/>
        <end position="74"/>
    </location>
</feature>
<reference evidence="7" key="1">
    <citation type="journal article" date="2019" name="Int. J. Syst. Evol. Microbiol.">
        <title>The Global Catalogue of Microorganisms (GCM) 10K type strain sequencing project: providing services to taxonomists for standard genome sequencing and annotation.</title>
        <authorList>
            <consortium name="The Broad Institute Genomics Platform"/>
            <consortium name="The Broad Institute Genome Sequencing Center for Infectious Disease"/>
            <person name="Wu L."/>
            <person name="Ma J."/>
        </authorList>
    </citation>
    <scope>NUCLEOTIDE SEQUENCE [LARGE SCALE GENOMIC DNA]</scope>
    <source>
        <strain evidence="7">JCM 16578</strain>
    </source>
</reference>
<keyword evidence="3" id="KW-0804">Transcription</keyword>
<dbReference type="InterPro" id="IPR041347">
    <property type="entry name" value="MftR_C"/>
</dbReference>
<comment type="caution">
    <text evidence="6">The sequence shown here is derived from an EMBL/GenBank/DDBJ whole genome shotgun (WGS) entry which is preliminary data.</text>
</comment>
<dbReference type="PANTHER" id="PTHR30055">
    <property type="entry name" value="HTH-TYPE TRANSCRIPTIONAL REGULATOR RUTR"/>
    <property type="match status" value="1"/>
</dbReference>
<keyword evidence="1" id="KW-0805">Transcription regulation</keyword>
<dbReference type="SUPFAM" id="SSF46689">
    <property type="entry name" value="Homeodomain-like"/>
    <property type="match status" value="1"/>
</dbReference>